<feature type="chain" id="PRO_5042101428" description="Pectinesterase inhibitor domain-containing protein" evidence="7">
    <location>
        <begin position="25"/>
        <end position="209"/>
    </location>
</feature>
<dbReference type="PANTHER" id="PTHR31080">
    <property type="entry name" value="PECTINESTERASE INHIBITOR-LIKE"/>
    <property type="match status" value="1"/>
</dbReference>
<keyword evidence="3" id="KW-0964">Secreted</keyword>
<feature type="domain" description="Pectinesterase inhibitor" evidence="8">
    <location>
        <begin position="31"/>
        <end position="191"/>
    </location>
</feature>
<reference evidence="9" key="1">
    <citation type="journal article" date="2016" name="Nat. Genet.">
        <title>A high-quality carrot genome assembly provides new insights into carotenoid accumulation and asterid genome evolution.</title>
        <authorList>
            <person name="Iorizzo M."/>
            <person name="Ellison S."/>
            <person name="Senalik D."/>
            <person name="Zeng P."/>
            <person name="Satapoomin P."/>
            <person name="Huang J."/>
            <person name="Bowman M."/>
            <person name="Iovene M."/>
            <person name="Sanseverino W."/>
            <person name="Cavagnaro P."/>
            <person name="Yildiz M."/>
            <person name="Macko-Podgorni A."/>
            <person name="Moranska E."/>
            <person name="Grzebelus E."/>
            <person name="Grzebelus D."/>
            <person name="Ashrafi H."/>
            <person name="Zheng Z."/>
            <person name="Cheng S."/>
            <person name="Spooner D."/>
            <person name="Van Deynze A."/>
            <person name="Simon P."/>
        </authorList>
    </citation>
    <scope>NUCLEOTIDE SEQUENCE</scope>
    <source>
        <tissue evidence="9">Leaf</tissue>
    </source>
</reference>
<evidence type="ECO:0000313" key="9">
    <source>
        <dbReference type="EMBL" id="WOG88510.1"/>
    </source>
</evidence>
<evidence type="ECO:0000256" key="2">
    <source>
        <dbReference type="ARBA" id="ARBA00022523"/>
    </source>
</evidence>
<gene>
    <name evidence="9" type="ORF">DCAR_0207745</name>
</gene>
<dbReference type="SUPFAM" id="SSF101148">
    <property type="entry name" value="Plant invertase/pectin methylesterase inhibitor"/>
    <property type="match status" value="1"/>
</dbReference>
<keyword evidence="2" id="KW-0052">Apoplast</keyword>
<comment type="subcellular location">
    <subcellularLocation>
        <location evidence="1">Secreted</location>
        <location evidence="1">Extracellular space</location>
        <location evidence="1">Apoplast</location>
    </subcellularLocation>
</comment>
<dbReference type="SMART" id="SM00856">
    <property type="entry name" value="PMEI"/>
    <property type="match status" value="1"/>
</dbReference>
<keyword evidence="5" id="KW-1015">Disulfide bond</keyword>
<dbReference type="Proteomes" id="UP000077755">
    <property type="component" value="Chromosome 2"/>
</dbReference>
<dbReference type="InterPro" id="IPR006501">
    <property type="entry name" value="Pectinesterase_inhib_dom"/>
</dbReference>
<accession>A0AAF0WI28</accession>
<comment type="similarity">
    <text evidence="6">Belongs to the PMEI family.</text>
</comment>
<dbReference type="InterPro" id="IPR035513">
    <property type="entry name" value="Invertase/methylesterase_inhib"/>
</dbReference>
<dbReference type="EMBL" id="CP093344">
    <property type="protein sequence ID" value="WOG88510.1"/>
    <property type="molecule type" value="Genomic_DNA"/>
</dbReference>
<dbReference type="NCBIfam" id="TIGR01614">
    <property type="entry name" value="PME_inhib"/>
    <property type="match status" value="1"/>
</dbReference>
<organism evidence="9 10">
    <name type="scientific">Daucus carota subsp. sativus</name>
    <name type="common">Carrot</name>
    <dbReference type="NCBI Taxonomy" id="79200"/>
    <lineage>
        <taxon>Eukaryota</taxon>
        <taxon>Viridiplantae</taxon>
        <taxon>Streptophyta</taxon>
        <taxon>Embryophyta</taxon>
        <taxon>Tracheophyta</taxon>
        <taxon>Spermatophyta</taxon>
        <taxon>Magnoliopsida</taxon>
        <taxon>eudicotyledons</taxon>
        <taxon>Gunneridae</taxon>
        <taxon>Pentapetalae</taxon>
        <taxon>asterids</taxon>
        <taxon>campanulids</taxon>
        <taxon>Apiales</taxon>
        <taxon>Apiaceae</taxon>
        <taxon>Apioideae</taxon>
        <taxon>Scandiceae</taxon>
        <taxon>Daucinae</taxon>
        <taxon>Daucus</taxon>
        <taxon>Daucus sect. Daucus</taxon>
    </lineage>
</organism>
<dbReference type="PANTHER" id="PTHR31080:SF12">
    <property type="entry name" value="PLANT INVERTASE_PECTIN METHYLESTERASE INHIBITOR"/>
    <property type="match status" value="1"/>
</dbReference>
<dbReference type="AlphaFoldDB" id="A0AAF0WI28"/>
<keyword evidence="10" id="KW-1185">Reference proteome</keyword>
<evidence type="ECO:0000256" key="3">
    <source>
        <dbReference type="ARBA" id="ARBA00022525"/>
    </source>
</evidence>
<evidence type="ECO:0000256" key="5">
    <source>
        <dbReference type="ARBA" id="ARBA00023157"/>
    </source>
</evidence>
<evidence type="ECO:0000259" key="8">
    <source>
        <dbReference type="SMART" id="SM00856"/>
    </source>
</evidence>
<dbReference type="Gene3D" id="1.20.140.40">
    <property type="entry name" value="Invertase/pectin methylesterase inhibitor family protein"/>
    <property type="match status" value="1"/>
</dbReference>
<dbReference type="FunFam" id="1.20.140.40:FF:000006">
    <property type="entry name" value="Pectinesterase inhibitor 3"/>
    <property type="match status" value="1"/>
</dbReference>
<feature type="signal peptide" evidence="7">
    <location>
        <begin position="1"/>
        <end position="24"/>
    </location>
</feature>
<reference evidence="9" key="2">
    <citation type="submission" date="2022-03" db="EMBL/GenBank/DDBJ databases">
        <title>Draft title - Genomic analysis of global carrot germplasm unveils the trajectory of domestication and the origin of high carotenoid orange carrot.</title>
        <authorList>
            <person name="Iorizzo M."/>
            <person name="Ellison S."/>
            <person name="Senalik D."/>
            <person name="Macko-Podgorni A."/>
            <person name="Grzebelus D."/>
            <person name="Bostan H."/>
            <person name="Rolling W."/>
            <person name="Curaba J."/>
            <person name="Simon P."/>
        </authorList>
    </citation>
    <scope>NUCLEOTIDE SEQUENCE</scope>
    <source>
        <tissue evidence="9">Leaf</tissue>
    </source>
</reference>
<evidence type="ECO:0000256" key="4">
    <source>
        <dbReference type="ARBA" id="ARBA00022729"/>
    </source>
</evidence>
<evidence type="ECO:0000256" key="7">
    <source>
        <dbReference type="SAM" id="SignalP"/>
    </source>
</evidence>
<dbReference type="GO" id="GO:0004857">
    <property type="term" value="F:enzyme inhibitor activity"/>
    <property type="evidence" value="ECO:0007669"/>
    <property type="project" value="InterPro"/>
</dbReference>
<dbReference type="CDD" id="cd15798">
    <property type="entry name" value="PMEI-like_3"/>
    <property type="match status" value="1"/>
</dbReference>
<dbReference type="InterPro" id="IPR051955">
    <property type="entry name" value="PME_Inhibitor"/>
</dbReference>
<name>A0AAF0WI28_DAUCS</name>
<evidence type="ECO:0000256" key="1">
    <source>
        <dbReference type="ARBA" id="ARBA00004271"/>
    </source>
</evidence>
<proteinExistence type="inferred from homology"/>
<evidence type="ECO:0000313" key="10">
    <source>
        <dbReference type="Proteomes" id="UP000077755"/>
    </source>
</evidence>
<evidence type="ECO:0000256" key="6">
    <source>
        <dbReference type="ARBA" id="ARBA00038471"/>
    </source>
</evidence>
<dbReference type="GO" id="GO:0048046">
    <property type="term" value="C:apoplast"/>
    <property type="evidence" value="ECO:0007669"/>
    <property type="project" value="UniProtKB-SubCell"/>
</dbReference>
<sequence>MAHNRISFLLILFTIFCITRFVEPACQRCSRSRAFVQKRCQSTLYYNLCVQSLLPLVNSKIQTQEELAQVALSVSLARALYTRAYVTKVAKLLQQTKTPDYFAVQDCLSQINDGVTQIAQSVKEFRQMSIDGEKQFLWHESNVQSWVSAALTDATTCIDGFSAYTIRGKVKATIKAKVLNVAQVTSNALALFNGYTARHRASFRAKKKP</sequence>
<dbReference type="Pfam" id="PF04043">
    <property type="entry name" value="PMEI"/>
    <property type="match status" value="1"/>
</dbReference>
<keyword evidence="4 7" id="KW-0732">Signal</keyword>
<protein>
    <recommendedName>
        <fullName evidence="8">Pectinesterase inhibitor domain-containing protein</fullName>
    </recommendedName>
</protein>